<gene>
    <name evidence="1" type="ORF">C8D95_101829</name>
</gene>
<dbReference type="Proteomes" id="UP000245390">
    <property type="component" value="Unassembled WGS sequence"/>
</dbReference>
<organism evidence="1 2">
    <name type="scientific">Silicimonas algicola</name>
    <dbReference type="NCBI Taxonomy" id="1826607"/>
    <lineage>
        <taxon>Bacteria</taxon>
        <taxon>Pseudomonadati</taxon>
        <taxon>Pseudomonadota</taxon>
        <taxon>Alphaproteobacteria</taxon>
        <taxon>Rhodobacterales</taxon>
        <taxon>Paracoccaceae</taxon>
    </lineage>
</organism>
<dbReference type="RefSeq" id="WP_109757839.1">
    <property type="nucleotide sequence ID" value="NZ_CP034588.1"/>
</dbReference>
<reference evidence="1 2" key="1">
    <citation type="submission" date="2018-05" db="EMBL/GenBank/DDBJ databases">
        <title>Genomic Encyclopedia of Type Strains, Phase IV (KMG-IV): sequencing the most valuable type-strain genomes for metagenomic binning, comparative biology and taxonomic classification.</title>
        <authorList>
            <person name="Goeker M."/>
        </authorList>
    </citation>
    <scope>NUCLEOTIDE SEQUENCE [LARGE SCALE GENOMIC DNA]</scope>
    <source>
        <strain evidence="1 2">DSM 103371</strain>
    </source>
</reference>
<sequence length="132" mass="14878">MTEQSAHRDVALWSYERPSRGYFGYHLRAANAEARLRLRQRLAPLRLGDAHRLRFGGRIEDPLPWSRVLHPDVLITVGTSAGRADGTLSLAIELDDLRDLLGLLDGVPPDQESSVTVETDDGARPLWIWWDP</sequence>
<protein>
    <submittedName>
        <fullName evidence="1">Uncharacterized protein</fullName>
    </submittedName>
</protein>
<dbReference type="AlphaFoldDB" id="A0A316GDP7"/>
<dbReference type="EMBL" id="QGGV01000001">
    <property type="protein sequence ID" value="PWK59008.1"/>
    <property type="molecule type" value="Genomic_DNA"/>
</dbReference>
<accession>A0A316GDP7</accession>
<proteinExistence type="predicted"/>
<comment type="caution">
    <text evidence="1">The sequence shown here is derived from an EMBL/GenBank/DDBJ whole genome shotgun (WGS) entry which is preliminary data.</text>
</comment>
<dbReference type="KEGG" id="salo:EF888_05580"/>
<evidence type="ECO:0000313" key="1">
    <source>
        <dbReference type="EMBL" id="PWK59008.1"/>
    </source>
</evidence>
<evidence type="ECO:0000313" key="2">
    <source>
        <dbReference type="Proteomes" id="UP000245390"/>
    </source>
</evidence>
<keyword evidence="2" id="KW-1185">Reference proteome</keyword>
<name>A0A316GDP7_9RHOB</name>